<protein>
    <submittedName>
        <fullName evidence="2">Uncharacterized protein</fullName>
    </submittedName>
</protein>
<gene>
    <name evidence="2" type="ORF">SAML0341</name>
</gene>
<evidence type="ECO:0000256" key="1">
    <source>
        <dbReference type="SAM" id="MobiDB-lite"/>
    </source>
</evidence>
<organism evidence="2">
    <name type="scientific">Streptomyces ambofaciens (strain ATCC 23877 / 3486 / DSM 40053 / JCM 4204 / NBRC 12836 / NRRL B-2516)</name>
    <dbReference type="NCBI Taxonomy" id="278992"/>
    <lineage>
        <taxon>Bacteria</taxon>
        <taxon>Bacillati</taxon>
        <taxon>Actinomycetota</taxon>
        <taxon>Actinomycetes</taxon>
        <taxon>Kitasatosporales</taxon>
        <taxon>Streptomycetaceae</taxon>
        <taxon>Streptomyces</taxon>
    </lineage>
</organism>
<evidence type="ECO:0000313" key="2">
    <source>
        <dbReference type="EMBL" id="CAJ89328.1"/>
    </source>
</evidence>
<accession>A3KI01</accession>
<dbReference type="AlphaFoldDB" id="A3KI01"/>
<reference evidence="2" key="1">
    <citation type="journal article" date="2006" name="Mol. Biol. Evol.">
        <title>Evolution of the terminal regions of the Streptomyces linear chromosome.</title>
        <authorList>
            <person name="Choulet F."/>
            <person name="Aigle B."/>
            <person name="Gallois A."/>
            <person name="Mangenot S."/>
            <person name="Gerbaud C."/>
            <person name="Truong C."/>
            <person name="Francou F.X."/>
            <person name="Fourrier C."/>
            <person name="Guerineau M."/>
            <person name="Decaris B."/>
            <person name="Barbe V."/>
            <person name="Pernodet J.L."/>
            <person name="Leblond P."/>
        </authorList>
    </citation>
    <scope>NUCLEOTIDE SEQUENCE</scope>
    <source>
        <strain evidence="2">ATCC 23877</strain>
    </source>
</reference>
<feature type="region of interest" description="Disordered" evidence="1">
    <location>
        <begin position="20"/>
        <end position="47"/>
    </location>
</feature>
<proteinExistence type="predicted"/>
<dbReference type="EMBL" id="AM238663">
    <property type="protein sequence ID" value="CAJ89328.1"/>
    <property type="molecule type" value="Genomic_DNA"/>
</dbReference>
<sequence>MCRWIAYPGTPVLLSQVLCPPEQSSTDRSPHSRMGVETTDGGPGPRR</sequence>
<name>A3KI01_STRA7</name>